<dbReference type="EMBL" id="LQMT02000011">
    <property type="protein sequence ID" value="ONF72111.1"/>
    <property type="molecule type" value="Genomic_DNA"/>
</dbReference>
<feature type="region of interest" description="Disordered" evidence="1">
    <location>
        <begin position="1"/>
        <end position="39"/>
    </location>
</feature>
<sequence length="423" mass="46316">MNGRYPPPPQGGYGPPNHHPHQGFVPPPGPGFPMPVPPKKRRRGLKITLAIVLVGVLGFVGTAVVRGWMSPPARGGVSGDIGSGSVTDPIRYAVNIPAREPRKYPEDLPGVAPGTELSEQQLGGVDPRTLLWVTLKRQARQPVTDSVNRWYQSIDEYEKSYPAAHSVIRSAIDWRTREFTRDDAKINADDTLDTYLIFRCVGSSSGPAREGTYHQASSGDREATWKVVENPPASNCPDRMKPGKLVANNRVTDGLAPYGLSPQETDKFLSYLDQVPDLIQVTRPEAVSGKDGKKYVRLDVTLVPQPDGMNDRKGTAFLNAAFAQTGKSPFDHPYSINIGVYQGFKKRYFLDPVTLLPAYAVSLSTPRLDLGGAPVTTGPQPEIAYSLDQYSWPETIDPDAKRTEGGPPGLPHHAWPFDRITLH</sequence>
<evidence type="ECO:0000256" key="1">
    <source>
        <dbReference type="SAM" id="MobiDB-lite"/>
    </source>
</evidence>
<dbReference type="OrthoDB" id="3691014at2"/>
<organism evidence="3 4">
    <name type="scientific">Amycolatopsis keratiniphila subsp. keratiniphila</name>
    <dbReference type="NCBI Taxonomy" id="227715"/>
    <lineage>
        <taxon>Bacteria</taxon>
        <taxon>Bacillati</taxon>
        <taxon>Actinomycetota</taxon>
        <taxon>Actinomycetes</taxon>
        <taxon>Pseudonocardiales</taxon>
        <taxon>Pseudonocardiaceae</taxon>
        <taxon>Amycolatopsis</taxon>
        <taxon>Amycolatopsis japonica group</taxon>
    </lineage>
</organism>
<feature type="transmembrane region" description="Helical" evidence="2">
    <location>
        <begin position="47"/>
        <end position="69"/>
    </location>
</feature>
<protein>
    <submittedName>
        <fullName evidence="3">Uncharacterized protein</fullName>
    </submittedName>
</protein>
<accession>A0A1W2LY97</accession>
<feature type="compositionally biased region" description="Pro residues" evidence="1">
    <location>
        <begin position="1"/>
        <end position="10"/>
    </location>
</feature>
<feature type="compositionally biased region" description="Pro residues" evidence="1">
    <location>
        <begin position="25"/>
        <end position="37"/>
    </location>
</feature>
<keyword evidence="2" id="KW-0472">Membrane</keyword>
<dbReference type="RefSeq" id="WP_063273061.1">
    <property type="nucleotide sequence ID" value="NZ_LQMT02000011.1"/>
</dbReference>
<proteinExistence type="predicted"/>
<name>A0A1W2LY97_9PSEU</name>
<dbReference type="AlphaFoldDB" id="A0A1W2LY97"/>
<comment type="caution">
    <text evidence="3">The sequence shown here is derived from an EMBL/GenBank/DDBJ whole genome shotgun (WGS) entry which is preliminary data.</text>
</comment>
<evidence type="ECO:0000313" key="4">
    <source>
        <dbReference type="Proteomes" id="UP000076660"/>
    </source>
</evidence>
<evidence type="ECO:0000313" key="3">
    <source>
        <dbReference type="EMBL" id="ONF72111.1"/>
    </source>
</evidence>
<evidence type="ECO:0000256" key="2">
    <source>
        <dbReference type="SAM" id="Phobius"/>
    </source>
</evidence>
<gene>
    <name evidence="3" type="ORF">AVR91_0211220</name>
</gene>
<reference evidence="3 4" key="1">
    <citation type="submission" date="2016-12" db="EMBL/GenBank/DDBJ databases">
        <title>Amycolatopsis keratiniphila subsp. keratiniphila genome sequencing and assembly.</title>
        <authorList>
            <person name="Mayilraj S."/>
            <person name="Kaur N."/>
        </authorList>
    </citation>
    <scope>NUCLEOTIDE SEQUENCE [LARGE SCALE GENOMIC DNA]</scope>
    <source>
        <strain evidence="3 4">DSM 44409</strain>
    </source>
</reference>
<dbReference type="Proteomes" id="UP000076660">
    <property type="component" value="Unassembled WGS sequence"/>
</dbReference>
<keyword evidence="2" id="KW-0812">Transmembrane</keyword>
<keyword evidence="2" id="KW-1133">Transmembrane helix</keyword>